<dbReference type="STRING" id="563192.HMPREF0179_05311"/>
<reference evidence="1 2" key="1">
    <citation type="submission" date="2010-10" db="EMBL/GenBank/DDBJ databases">
        <authorList>
            <consortium name="The Broad Institute Genome Sequencing Platform"/>
            <person name="Ward D."/>
            <person name="Earl A."/>
            <person name="Feldgarden M."/>
            <person name="Young S.K."/>
            <person name="Gargeya S."/>
            <person name="Zeng Q."/>
            <person name="Alvarado L."/>
            <person name="Berlin A."/>
            <person name="Bochicchio J."/>
            <person name="Chapman S.B."/>
            <person name="Chen Z."/>
            <person name="Freedman E."/>
            <person name="Gellesch M."/>
            <person name="Goldberg J."/>
            <person name="Griggs A."/>
            <person name="Gujja S."/>
            <person name="Heilman E."/>
            <person name="Heiman D."/>
            <person name="Howarth C."/>
            <person name="Mehta T."/>
            <person name="Neiman D."/>
            <person name="Pearson M."/>
            <person name="Roberts A."/>
            <person name="Saif S."/>
            <person name="Shea T."/>
            <person name="Shenoy N."/>
            <person name="Sisk P."/>
            <person name="Stolte C."/>
            <person name="Sykes S."/>
            <person name="White J."/>
            <person name="Yandava C."/>
            <person name="Allen-Vercoe E."/>
            <person name="Sibley C."/>
            <person name="Ambrose C.E."/>
            <person name="Strauss J."/>
            <person name="Daigneault M."/>
            <person name="Haas B."/>
            <person name="Nusbaum C."/>
            <person name="Birren B."/>
        </authorList>
    </citation>
    <scope>NUCLEOTIDE SEQUENCE [LARGE SCALE GENOMIC DNA]</scope>
    <source>
        <strain evidence="1 2">3_1_6</strain>
    </source>
</reference>
<evidence type="ECO:0000313" key="1">
    <source>
        <dbReference type="EMBL" id="EPC05712.1"/>
    </source>
</evidence>
<reference evidence="1 2" key="2">
    <citation type="submission" date="2013-04" db="EMBL/GenBank/DDBJ databases">
        <title>The Genome Sequence of Bilophila wadsworthia 3_1_6.</title>
        <authorList>
            <consortium name="The Broad Institute Genomics Platform"/>
            <person name="Earl A."/>
            <person name="Ward D."/>
            <person name="Feldgarden M."/>
            <person name="Gevers D."/>
            <person name="Sibley C."/>
            <person name="Strauss J."/>
            <person name="Allen-Vercoe E."/>
            <person name="Walker B."/>
            <person name="Young S."/>
            <person name="Zeng Q."/>
            <person name="Gargeya S."/>
            <person name="Fitzgerald M."/>
            <person name="Haas B."/>
            <person name="Abouelleil A."/>
            <person name="Allen A.W."/>
            <person name="Alvarado L."/>
            <person name="Arachchi H.M."/>
            <person name="Berlin A.M."/>
            <person name="Chapman S.B."/>
            <person name="Gainer-Dewar J."/>
            <person name="Goldberg J."/>
            <person name="Griggs A."/>
            <person name="Gujja S."/>
            <person name="Hansen M."/>
            <person name="Howarth C."/>
            <person name="Imamovic A."/>
            <person name="Ireland A."/>
            <person name="Larimer J."/>
            <person name="McCowan C."/>
            <person name="Murphy C."/>
            <person name="Pearson M."/>
            <person name="Poon T.W."/>
            <person name="Priest M."/>
            <person name="Roberts A."/>
            <person name="Saif S."/>
            <person name="Shea T."/>
            <person name="Sisk P."/>
            <person name="Sykes S."/>
            <person name="Wortman J."/>
            <person name="Nusbaum C."/>
            <person name="Birren B."/>
        </authorList>
    </citation>
    <scope>NUCLEOTIDE SEQUENCE [LARGE SCALE GENOMIC DNA]</scope>
    <source>
        <strain evidence="1 2">3_1_6</strain>
    </source>
</reference>
<keyword evidence="2" id="KW-1185">Reference proteome</keyword>
<evidence type="ECO:0000313" key="2">
    <source>
        <dbReference type="Proteomes" id="UP000006034"/>
    </source>
</evidence>
<comment type="caution">
    <text evidence="1">The sequence shown here is derived from an EMBL/GenBank/DDBJ whole genome shotgun (WGS) entry which is preliminary data.</text>
</comment>
<gene>
    <name evidence="1" type="ORF">HMPREF0179_05311</name>
</gene>
<dbReference type="GeneID" id="78087445"/>
<sequence length="116" mass="12795">MCYGTNCGREGAFGTCYHPEDCIMRAIERDAEENLAARLARDTALSREHFPCPNCLEQGERHSLTCENGLFTCPECGGECDAAELIALYDDIRAGHVSDAEVVGLWIEKLDARRVA</sequence>
<dbReference type="AlphaFoldDB" id="S2LB42"/>
<accession>S2LB42</accession>
<proteinExistence type="predicted"/>
<dbReference type="RefSeq" id="WP_009367994.1">
    <property type="nucleotide sequence ID" value="NZ_KE150240.1"/>
</dbReference>
<dbReference type="HOGENOM" id="CLU_2092045_0_0_7"/>
<protein>
    <submittedName>
        <fullName evidence="1">Uncharacterized protein</fullName>
    </submittedName>
</protein>
<organism evidence="1 2">
    <name type="scientific">Bilophila wadsworthia (strain 3_1_6)</name>
    <dbReference type="NCBI Taxonomy" id="563192"/>
    <lineage>
        <taxon>Bacteria</taxon>
        <taxon>Pseudomonadati</taxon>
        <taxon>Thermodesulfobacteriota</taxon>
        <taxon>Desulfovibrionia</taxon>
        <taxon>Desulfovibrionales</taxon>
        <taxon>Desulfovibrionaceae</taxon>
        <taxon>Bilophila</taxon>
    </lineage>
</organism>
<dbReference type="EMBL" id="ADCP02000003">
    <property type="protein sequence ID" value="EPC05712.1"/>
    <property type="molecule type" value="Genomic_DNA"/>
</dbReference>
<dbReference type="Proteomes" id="UP000006034">
    <property type="component" value="Unassembled WGS sequence"/>
</dbReference>
<name>S2LB42_BILW3</name>
<dbReference type="OrthoDB" id="9810131at2"/>